<feature type="domain" description="NTF2 fold" evidence="1">
    <location>
        <begin position="63"/>
        <end position="129"/>
    </location>
</feature>
<accession>A0A7Y8Y511</accession>
<evidence type="ECO:0000313" key="2">
    <source>
        <dbReference type="EMBL" id="NYA72734.1"/>
    </source>
</evidence>
<evidence type="ECO:0000259" key="1">
    <source>
        <dbReference type="Pfam" id="PF15631"/>
    </source>
</evidence>
<dbReference type="RefSeq" id="WP_176007544.1">
    <property type="nucleotide sequence ID" value="NZ_JABWMI010000029.1"/>
</dbReference>
<name>A0A7Y8Y511_9FLAO</name>
<organism evidence="2 3">
    <name type="scientific">Flavobacterium agri</name>
    <dbReference type="NCBI Taxonomy" id="2743471"/>
    <lineage>
        <taxon>Bacteria</taxon>
        <taxon>Pseudomonadati</taxon>
        <taxon>Bacteroidota</taxon>
        <taxon>Flavobacteriia</taxon>
        <taxon>Flavobacteriales</taxon>
        <taxon>Flavobacteriaceae</taxon>
        <taxon>Flavobacterium</taxon>
    </lineage>
</organism>
<dbReference type="Pfam" id="PF15631">
    <property type="entry name" value="Imm-NTF2-2"/>
    <property type="match status" value="1"/>
</dbReference>
<keyword evidence="3" id="KW-1185">Reference proteome</keyword>
<protein>
    <recommendedName>
        <fullName evidence="1">NTF2 fold domain-containing protein</fullName>
    </recommendedName>
</protein>
<reference evidence="2 3" key="1">
    <citation type="submission" date="2020-07" db="EMBL/GenBank/DDBJ databases">
        <authorList>
            <person name="Sun Q."/>
        </authorList>
    </citation>
    <scope>NUCLEOTIDE SEQUENCE [LARGE SCALE GENOMIC DNA]</scope>
    <source>
        <strain evidence="2 3">MAH-1</strain>
    </source>
</reference>
<comment type="caution">
    <text evidence="2">The sequence shown here is derived from an EMBL/GenBank/DDBJ whole genome shotgun (WGS) entry which is preliminary data.</text>
</comment>
<dbReference type="Proteomes" id="UP000535020">
    <property type="component" value="Unassembled WGS sequence"/>
</dbReference>
<sequence>MKMLLITFFSISSLSYSQNEKIKWIDGKRMAEIELEKAKREKQDVSFVKNNKTLIPIKDSVSAIIAMERILFPVFGKESIQSQKPYNVYFVKGYWVVFGSKRRKDEAGGVFSIILDKKNSSILKISYGK</sequence>
<gene>
    <name evidence="2" type="ORF">HZF10_17535</name>
</gene>
<dbReference type="InterPro" id="IPR028921">
    <property type="entry name" value="NTF2_fold_dom"/>
</dbReference>
<proteinExistence type="predicted"/>
<dbReference type="AlphaFoldDB" id="A0A7Y8Y511"/>
<evidence type="ECO:0000313" key="3">
    <source>
        <dbReference type="Proteomes" id="UP000535020"/>
    </source>
</evidence>
<dbReference type="EMBL" id="JACBJI010000012">
    <property type="protein sequence ID" value="NYA72734.1"/>
    <property type="molecule type" value="Genomic_DNA"/>
</dbReference>